<evidence type="ECO:0000256" key="2">
    <source>
        <dbReference type="ARBA" id="ARBA00022803"/>
    </source>
</evidence>
<dbReference type="InterPro" id="IPR040962">
    <property type="entry name" value="TPR_22"/>
</dbReference>
<dbReference type="InterPro" id="IPR011990">
    <property type="entry name" value="TPR-like_helical_dom_sf"/>
</dbReference>
<dbReference type="Gene3D" id="1.25.40.10">
    <property type="entry name" value="Tetratricopeptide repeat domain"/>
    <property type="match status" value="4"/>
</dbReference>
<dbReference type="InterPro" id="IPR039226">
    <property type="entry name" value="Ski3/TTC37"/>
</dbReference>
<dbReference type="EMBL" id="JARJCM010000028">
    <property type="protein sequence ID" value="KAJ7039255.1"/>
    <property type="molecule type" value="Genomic_DNA"/>
</dbReference>
<dbReference type="Pfam" id="PF13432">
    <property type="entry name" value="TPR_16"/>
    <property type="match status" value="5"/>
</dbReference>
<gene>
    <name evidence="4" type="ORF">C8F04DRAFT_1392686</name>
</gene>
<dbReference type="GO" id="GO:0006401">
    <property type="term" value="P:RNA catabolic process"/>
    <property type="evidence" value="ECO:0007669"/>
    <property type="project" value="InterPro"/>
</dbReference>
<dbReference type="GO" id="GO:0055087">
    <property type="term" value="C:Ski complex"/>
    <property type="evidence" value="ECO:0007669"/>
    <property type="project" value="InterPro"/>
</dbReference>
<dbReference type="Proteomes" id="UP001218188">
    <property type="component" value="Unassembled WGS sequence"/>
</dbReference>
<comment type="caution">
    <text evidence="4">The sequence shown here is derived from an EMBL/GenBank/DDBJ whole genome shotgun (WGS) entry which is preliminary data.</text>
</comment>
<dbReference type="InterPro" id="IPR019734">
    <property type="entry name" value="TPR_rpt"/>
</dbReference>
<dbReference type="PANTHER" id="PTHR15704:SF7">
    <property type="entry name" value="SUPERKILLER COMPLEX PROTEIN 3"/>
    <property type="match status" value="1"/>
</dbReference>
<keyword evidence="1" id="KW-0677">Repeat</keyword>
<feature type="repeat" description="TPR" evidence="3">
    <location>
        <begin position="38"/>
        <end position="71"/>
    </location>
</feature>
<name>A0AAD6T4V4_9AGAR</name>
<evidence type="ECO:0000256" key="3">
    <source>
        <dbReference type="PROSITE-ProRule" id="PRU00339"/>
    </source>
</evidence>
<feature type="repeat" description="TPR" evidence="3">
    <location>
        <begin position="696"/>
        <end position="729"/>
    </location>
</feature>
<feature type="repeat" description="TPR" evidence="3">
    <location>
        <begin position="662"/>
        <end position="695"/>
    </location>
</feature>
<sequence>MSLVKAKLKAAREALGKKQYAAAKDAAEQALAFDPANYNANVFIGLALLELGDFAQSEQAYRRAIDASPEQLLAWQGISKFYERTEQWDKYVETARHLLDLFAQQNDATKCVETLDKLIECRRERGTRAQLVEALSLLLSDSPLYAVLYTLPVPDHTNPSAPGYQTQAVVHNNLPVLEEIVGIVEKDEDDAYTKEVAKRRTRLGAASPEQLRKEVGIEVWGPSQLPKLYDDVLNHPNTPDDLRRATDAKLLRYKHRYLCALPSTGDRKAAASREVDALVAGTITLGIPDELAWMLWLDGQDSLDMENYDLPLLRQFIDLFPTLPLTSLLKAYFMYMDIPLVEANDEDEDETANPPEEQTGDSFDTMLDAYSSISESILATQIIAEVYLHECDYQNSIIVAENGLTLVSRAEAERGKSFPNTRLGFKVVLATSLVHLFPPKHHARALSVIDEVLSQSPDNTQCLMGRGYILQHDKRWDDAAALFARISDLLPDDLRLGIRAKEEQAWCQSQAGQLGAGIQGLEDTLAVLTEVEGVDDDCARCLWRIGKSYWDLGDEKREEAYRYFILSLKRNPSYAPAFTSLGIYYSEFVTPRDPTRASKCFQKAFELDAREGDAARRLADGFADEREWDLVEVVARRTIEGEGGLDAGLKSDGAGRFLPTNAWAWKAVGVVELARANYPPAIQALQITLRAEPDDQVSWLRLGEAYSRAGRHAAAIKALARAQELDPKDWMCTFFLGDVQRQIGQFQDAVDAFQSILAHRPSEVGVLVSLGQTYLDLGRSEFCDGFAARAEQSFITSVRIALRTMEASPGFRSVSWKTAADAVFFLSRRSTCIDEDGVRAALLDVVALLSQDPGGRLAGIIPTPLFDEESAVSGQKVLEVAAAAYDYRITLGSSETVARGSAWYDLGISLQRLATKQTSNETRQQAETKAVEYLKAAIREDPENDAYWVALGDANFLSQVKTAQHAYIKALEIDSKNAITWTNLGLLYLHQKDLELANQALFRAQTLDPEYTVAWVGQALVATANGHHTDSTTLFEHAVTLAFSVPEADLEFASRTFTRLTSTPHATAPPVDQLLPAFFVMDRYCRGRPDDACALHLFGLVCESFGQIEFAVDLMGRAIAILEAEYEETEDATVERHYTIANSNMARLRLSLKDYDGAIESFESALGLLGEDATEGTTTIMRAQAQFGMGLANFKLGDLQAALGLFEAALETAGENLVVRGHVTVLLAQTMWAIGTEEFKETAKAQLLDCIASDSENLAAINTLAGMGILTDDDGLVDAALADLLALPLDRRLELDPRRDVNYLLTKHHIGQQNTEKALAVAQGAVFAEPGRFDVRNDLATLSIQQGNHASALALLSASGRDSDTLDTARASLALQAVTESLNGDDSKTAKRQAQKAVFLSPWEARNWQALAYVGTS</sequence>
<reference evidence="4" key="1">
    <citation type="submission" date="2023-03" db="EMBL/GenBank/DDBJ databases">
        <title>Massive genome expansion in bonnet fungi (Mycena s.s.) driven by repeated elements and novel gene families across ecological guilds.</title>
        <authorList>
            <consortium name="Lawrence Berkeley National Laboratory"/>
            <person name="Harder C.B."/>
            <person name="Miyauchi S."/>
            <person name="Viragh M."/>
            <person name="Kuo A."/>
            <person name="Thoen E."/>
            <person name="Andreopoulos B."/>
            <person name="Lu D."/>
            <person name="Skrede I."/>
            <person name="Drula E."/>
            <person name="Henrissat B."/>
            <person name="Morin E."/>
            <person name="Kohler A."/>
            <person name="Barry K."/>
            <person name="LaButti K."/>
            <person name="Morin E."/>
            <person name="Salamov A."/>
            <person name="Lipzen A."/>
            <person name="Mereny Z."/>
            <person name="Hegedus B."/>
            <person name="Baldrian P."/>
            <person name="Stursova M."/>
            <person name="Weitz H."/>
            <person name="Taylor A."/>
            <person name="Grigoriev I.V."/>
            <person name="Nagy L.G."/>
            <person name="Martin F."/>
            <person name="Kauserud H."/>
        </authorList>
    </citation>
    <scope>NUCLEOTIDE SEQUENCE</scope>
    <source>
        <strain evidence="4">CBHHK200</strain>
    </source>
</reference>
<dbReference type="SMART" id="SM00028">
    <property type="entry name" value="TPR"/>
    <property type="match status" value="10"/>
</dbReference>
<keyword evidence="5" id="KW-1185">Reference proteome</keyword>
<evidence type="ECO:0000313" key="5">
    <source>
        <dbReference type="Proteomes" id="UP001218188"/>
    </source>
</evidence>
<dbReference type="SUPFAM" id="SSF48452">
    <property type="entry name" value="TPR-like"/>
    <property type="match status" value="5"/>
</dbReference>
<feature type="repeat" description="TPR" evidence="3">
    <location>
        <begin position="1183"/>
        <end position="1216"/>
    </location>
</feature>
<accession>A0AAD6T4V4</accession>
<dbReference type="PANTHER" id="PTHR15704">
    <property type="entry name" value="SUPERKILLER 3 PROTEIN-RELATED"/>
    <property type="match status" value="1"/>
</dbReference>
<organism evidence="4 5">
    <name type="scientific">Mycena alexandri</name>
    <dbReference type="NCBI Taxonomy" id="1745969"/>
    <lineage>
        <taxon>Eukaryota</taxon>
        <taxon>Fungi</taxon>
        <taxon>Dikarya</taxon>
        <taxon>Basidiomycota</taxon>
        <taxon>Agaricomycotina</taxon>
        <taxon>Agaricomycetes</taxon>
        <taxon>Agaricomycetidae</taxon>
        <taxon>Agaricales</taxon>
        <taxon>Marasmiineae</taxon>
        <taxon>Mycenaceae</taxon>
        <taxon>Mycena</taxon>
    </lineage>
</organism>
<feature type="repeat" description="TPR" evidence="3">
    <location>
        <begin position="978"/>
        <end position="1011"/>
    </location>
</feature>
<dbReference type="PROSITE" id="PS50005">
    <property type="entry name" value="TPR"/>
    <property type="match status" value="5"/>
</dbReference>
<evidence type="ECO:0000313" key="4">
    <source>
        <dbReference type="EMBL" id="KAJ7039255.1"/>
    </source>
</evidence>
<keyword evidence="2 3" id="KW-0802">TPR repeat</keyword>
<evidence type="ECO:0000256" key="1">
    <source>
        <dbReference type="ARBA" id="ARBA00022737"/>
    </source>
</evidence>
<protein>
    <submittedName>
        <fullName evidence="4">TPR-like protein</fullName>
    </submittedName>
</protein>
<proteinExistence type="predicted"/>
<dbReference type="Pfam" id="PF18833">
    <property type="entry name" value="TPR_22"/>
    <property type="match status" value="1"/>
</dbReference>